<dbReference type="AlphaFoldDB" id="A0A7Z0GQ56"/>
<dbReference type="GO" id="GO:0000917">
    <property type="term" value="P:division septum assembly"/>
    <property type="evidence" value="ECO:0007669"/>
    <property type="project" value="UniProtKB-KW"/>
</dbReference>
<comment type="function">
    <text evidence="5 6">Cell division protein that is part of the divisome complex and is recruited early to the Z-ring. Probably stimulates Z-ring formation, perhaps through the cross-linking of FtsZ protofilaments. Its function overlaps with FtsA.</text>
</comment>
<comment type="caution">
    <text evidence="8">The sequence shown here is derived from an EMBL/GenBank/DDBJ whole genome shotgun (WGS) entry which is preliminary data.</text>
</comment>
<feature type="compositionally biased region" description="Low complexity" evidence="7">
    <location>
        <begin position="37"/>
        <end position="85"/>
    </location>
</feature>
<evidence type="ECO:0000256" key="3">
    <source>
        <dbReference type="ARBA" id="ARBA00023210"/>
    </source>
</evidence>
<evidence type="ECO:0000256" key="6">
    <source>
        <dbReference type="HAMAP-Rule" id="MF_01197"/>
    </source>
</evidence>
<evidence type="ECO:0000313" key="9">
    <source>
        <dbReference type="Proteomes" id="UP000535437"/>
    </source>
</evidence>
<feature type="compositionally biased region" description="Basic and acidic residues" evidence="7">
    <location>
        <begin position="23"/>
        <end position="33"/>
    </location>
</feature>
<dbReference type="InterPro" id="IPR007561">
    <property type="entry name" value="Cell_div_SepF/SepF-rel"/>
</dbReference>
<evidence type="ECO:0000256" key="1">
    <source>
        <dbReference type="ARBA" id="ARBA00022490"/>
    </source>
</evidence>
<dbReference type="EMBL" id="JACCFY010000001">
    <property type="protein sequence ID" value="NYJ79261.1"/>
    <property type="molecule type" value="Genomic_DNA"/>
</dbReference>
<dbReference type="InterPro" id="IPR038594">
    <property type="entry name" value="SepF-like_sf"/>
</dbReference>
<keyword evidence="4 6" id="KW-0131">Cell cycle</keyword>
<evidence type="ECO:0000313" key="8">
    <source>
        <dbReference type="EMBL" id="NYJ79261.1"/>
    </source>
</evidence>
<evidence type="ECO:0000256" key="7">
    <source>
        <dbReference type="SAM" id="MobiDB-lite"/>
    </source>
</evidence>
<dbReference type="Gene3D" id="3.30.110.150">
    <property type="entry name" value="SepF-like protein"/>
    <property type="match status" value="1"/>
</dbReference>
<evidence type="ECO:0000256" key="2">
    <source>
        <dbReference type="ARBA" id="ARBA00022618"/>
    </source>
</evidence>
<comment type="similarity">
    <text evidence="6">Belongs to the SepF family.</text>
</comment>
<evidence type="ECO:0000256" key="4">
    <source>
        <dbReference type="ARBA" id="ARBA00023306"/>
    </source>
</evidence>
<dbReference type="GO" id="GO:0005737">
    <property type="term" value="C:cytoplasm"/>
    <property type="evidence" value="ECO:0007669"/>
    <property type="project" value="UniProtKB-SubCell"/>
</dbReference>
<keyword evidence="3 6" id="KW-0717">Septation</keyword>
<dbReference type="PANTHER" id="PTHR35798">
    <property type="entry name" value="CELL DIVISION PROTEIN SEPF"/>
    <property type="match status" value="1"/>
</dbReference>
<keyword evidence="1 6" id="KW-0963">Cytoplasm</keyword>
<dbReference type="HAMAP" id="MF_01197">
    <property type="entry name" value="SepF"/>
    <property type="match status" value="1"/>
</dbReference>
<feature type="region of interest" description="Disordered" evidence="7">
    <location>
        <begin position="17"/>
        <end position="119"/>
    </location>
</feature>
<keyword evidence="9" id="KW-1185">Reference proteome</keyword>
<dbReference type="PANTHER" id="PTHR35798:SF1">
    <property type="entry name" value="CELL DIVISION PROTEIN SEPF"/>
    <property type="match status" value="1"/>
</dbReference>
<comment type="subunit">
    <text evidence="6">Homodimer. Interacts with FtsZ.</text>
</comment>
<proteinExistence type="inferred from homology"/>
<name>A0A7Z0GQ56_9MICC</name>
<sequence>MAGAFKKTMIYLGLADGDDYEDDRFGAEERGSARGEAGSPAAEAPRQAATAARGAGSTATTQSTRTGAVPAVPAASVSRSSEVVSLDAAHGAGGQGPASRAAGAHGGSEEGTVGAGRYNSSSLAVDPEYRAPVTPIKRAPSSRDESSAMRRITTVHPRSYNDAKVIGESFRDSIPVIMNVTDMGEAEAKRLVDFSAGLVFGLGGSIERVTNKVFLLTPKNVEVLTEERAAGDSPTSAQFFNQS</sequence>
<gene>
    <name evidence="6" type="primary">sepF</name>
    <name evidence="8" type="ORF">HNR09_002672</name>
</gene>
<dbReference type="Proteomes" id="UP000535437">
    <property type="component" value="Unassembled WGS sequence"/>
</dbReference>
<protein>
    <recommendedName>
        <fullName evidence="6">Cell division protein SepF</fullName>
    </recommendedName>
</protein>
<reference evidence="8 9" key="1">
    <citation type="submission" date="2020-07" db="EMBL/GenBank/DDBJ databases">
        <title>Sequencing the genomes of 1000 actinobacteria strains.</title>
        <authorList>
            <person name="Klenk H.-P."/>
        </authorList>
    </citation>
    <scope>NUCLEOTIDE SEQUENCE [LARGE SCALE GENOMIC DNA]</scope>
    <source>
        <strain evidence="8 9">DSM 15475</strain>
    </source>
</reference>
<comment type="subcellular location">
    <subcellularLocation>
        <location evidence="6">Cytoplasm</location>
    </subcellularLocation>
    <text evidence="6">Localizes to the division site, in a FtsZ-dependent manner.</text>
</comment>
<organism evidence="8 9">
    <name type="scientific">Nesterenkonia xinjiangensis</name>
    <dbReference type="NCBI Taxonomy" id="225327"/>
    <lineage>
        <taxon>Bacteria</taxon>
        <taxon>Bacillati</taxon>
        <taxon>Actinomycetota</taxon>
        <taxon>Actinomycetes</taxon>
        <taxon>Micrococcales</taxon>
        <taxon>Micrococcaceae</taxon>
        <taxon>Nesterenkonia</taxon>
    </lineage>
</organism>
<dbReference type="GO" id="GO:0043093">
    <property type="term" value="P:FtsZ-dependent cytokinesis"/>
    <property type="evidence" value="ECO:0007669"/>
    <property type="project" value="UniProtKB-UniRule"/>
</dbReference>
<keyword evidence="2 6" id="KW-0132">Cell division</keyword>
<evidence type="ECO:0000256" key="5">
    <source>
        <dbReference type="ARBA" id="ARBA00044936"/>
    </source>
</evidence>
<accession>A0A7Z0GQ56</accession>
<dbReference type="Pfam" id="PF04472">
    <property type="entry name" value="SepF"/>
    <property type="match status" value="1"/>
</dbReference>
<dbReference type="InterPro" id="IPR023052">
    <property type="entry name" value="Cell_div_SepF"/>
</dbReference>